<evidence type="ECO:0000256" key="3">
    <source>
        <dbReference type="ARBA" id="ARBA00022729"/>
    </source>
</evidence>
<evidence type="ECO:0000256" key="1">
    <source>
        <dbReference type="ARBA" id="ARBA00004613"/>
    </source>
</evidence>
<dbReference type="PANTHER" id="PTHR13723">
    <property type="entry name" value="ADAMTS A DISINTEGRIN AND METALLOPROTEASE WITH THROMBOSPONDIN MOTIFS PROTEASE"/>
    <property type="match status" value="1"/>
</dbReference>
<accession>A0ABV0Y0I7</accession>
<keyword evidence="2" id="KW-0964">Secreted</keyword>
<dbReference type="Gene3D" id="2.20.100.10">
    <property type="entry name" value="Thrombospondin type-1 (TSP1) repeat"/>
    <property type="match status" value="4"/>
</dbReference>
<keyword evidence="3" id="KW-0732">Signal</keyword>
<comment type="caution">
    <text evidence="6">The sequence shown here is derived from an EMBL/GenBank/DDBJ whole genome shotgun (WGS) entry which is preliminary data.</text>
</comment>
<name>A0ABV0Y0I7_9TELE</name>
<reference evidence="6 7" key="1">
    <citation type="submission" date="2021-06" db="EMBL/GenBank/DDBJ databases">
        <authorList>
            <person name="Palmer J.M."/>
        </authorList>
    </citation>
    <scope>NUCLEOTIDE SEQUENCE [LARGE SCALE GENOMIC DNA]</scope>
    <source>
        <strain evidence="6 7">AS_MEX2019</strain>
        <tissue evidence="6">Muscle</tissue>
    </source>
</reference>
<evidence type="ECO:0000313" key="7">
    <source>
        <dbReference type="Proteomes" id="UP001469553"/>
    </source>
</evidence>
<evidence type="ECO:0000256" key="4">
    <source>
        <dbReference type="ARBA" id="ARBA00022737"/>
    </source>
</evidence>
<feature type="domain" description="PLAC" evidence="5">
    <location>
        <begin position="277"/>
        <end position="314"/>
    </location>
</feature>
<dbReference type="SMART" id="SM00209">
    <property type="entry name" value="TSP1"/>
    <property type="match status" value="4"/>
</dbReference>
<dbReference type="EMBL" id="JAHRIP010019343">
    <property type="protein sequence ID" value="MEQ2287149.1"/>
    <property type="molecule type" value="Genomic_DNA"/>
</dbReference>
<organism evidence="6 7">
    <name type="scientific">Ameca splendens</name>
    <dbReference type="NCBI Taxonomy" id="208324"/>
    <lineage>
        <taxon>Eukaryota</taxon>
        <taxon>Metazoa</taxon>
        <taxon>Chordata</taxon>
        <taxon>Craniata</taxon>
        <taxon>Vertebrata</taxon>
        <taxon>Euteleostomi</taxon>
        <taxon>Actinopterygii</taxon>
        <taxon>Neopterygii</taxon>
        <taxon>Teleostei</taxon>
        <taxon>Neoteleostei</taxon>
        <taxon>Acanthomorphata</taxon>
        <taxon>Ovalentaria</taxon>
        <taxon>Atherinomorphae</taxon>
        <taxon>Cyprinodontiformes</taxon>
        <taxon>Goodeidae</taxon>
        <taxon>Ameca</taxon>
    </lineage>
</organism>
<dbReference type="Pfam" id="PF08686">
    <property type="entry name" value="PLAC"/>
    <property type="match status" value="1"/>
</dbReference>
<dbReference type="PROSITE" id="PS50900">
    <property type="entry name" value="PLAC"/>
    <property type="match status" value="1"/>
</dbReference>
<dbReference type="InterPro" id="IPR036383">
    <property type="entry name" value="TSP1_rpt_sf"/>
</dbReference>
<dbReference type="InterPro" id="IPR010909">
    <property type="entry name" value="PLAC"/>
</dbReference>
<dbReference type="PROSITE" id="PS50092">
    <property type="entry name" value="TSP1"/>
    <property type="match status" value="4"/>
</dbReference>
<dbReference type="InterPro" id="IPR050439">
    <property type="entry name" value="ADAMTS_ADAMTS-like"/>
</dbReference>
<dbReference type="PANTHER" id="PTHR13723:SF140">
    <property type="entry name" value="A DISINTEGRIN AND METALLOPROTEINASE WITH THROMBOSPONDIN MOTIFS 16"/>
    <property type="match status" value="1"/>
</dbReference>
<keyword evidence="7" id="KW-1185">Reference proteome</keyword>
<evidence type="ECO:0000313" key="6">
    <source>
        <dbReference type="EMBL" id="MEQ2287149.1"/>
    </source>
</evidence>
<gene>
    <name evidence="6" type="ORF">AMECASPLE_009514</name>
</gene>
<proteinExistence type="predicted"/>
<dbReference type="Proteomes" id="UP001469553">
    <property type="component" value="Unassembled WGS sequence"/>
</dbReference>
<dbReference type="SUPFAM" id="SSF82895">
    <property type="entry name" value="TSP-1 type 1 repeat"/>
    <property type="match status" value="4"/>
</dbReference>
<protein>
    <recommendedName>
        <fullName evidence="5">PLAC domain-containing protein</fullName>
    </recommendedName>
</protein>
<keyword evidence="4" id="KW-0677">Repeat</keyword>
<sequence>MALGWSAGEWGVCSRNCGGGERTRQVQCVQKTSQTNVDNLPDSQCPHAAPSSRQDCNTHSCPPVWTTGPWSQCSRKCGHGLKKRGVLCTSSNPGAQTHMLPDSECAGLQKPATQESCFIKRCQKQRKVQWFVSTWQECSATCGQGNQARFIKCAEKDTAGKYRELTAKKCNHVPKPKVELQRPCILGECPTRSTPPVHRWRTPHHPYPPQPLPQAPPSPQWYSSPWSQCSETCGGGVQARTVQCQIQGKPSTGCVLHLRPSSSQACNTNFCPQPDKKDLACRDYFNWCYLVPQHGVCSHKFYGKQCCHSCSNSNL</sequence>
<dbReference type="InterPro" id="IPR000884">
    <property type="entry name" value="TSP1_rpt"/>
</dbReference>
<evidence type="ECO:0000256" key="2">
    <source>
        <dbReference type="ARBA" id="ARBA00022525"/>
    </source>
</evidence>
<comment type="subcellular location">
    <subcellularLocation>
        <location evidence="1">Secreted</location>
    </subcellularLocation>
</comment>
<dbReference type="Pfam" id="PF19030">
    <property type="entry name" value="TSP1_ADAMTS"/>
    <property type="match status" value="4"/>
</dbReference>
<evidence type="ECO:0000259" key="5">
    <source>
        <dbReference type="PROSITE" id="PS50900"/>
    </source>
</evidence>